<organism evidence="3 4">
    <name type="scientific">Symbiodinium necroappetens</name>
    <dbReference type="NCBI Taxonomy" id="1628268"/>
    <lineage>
        <taxon>Eukaryota</taxon>
        <taxon>Sar</taxon>
        <taxon>Alveolata</taxon>
        <taxon>Dinophyceae</taxon>
        <taxon>Suessiales</taxon>
        <taxon>Symbiodiniaceae</taxon>
        <taxon>Symbiodinium</taxon>
    </lineage>
</organism>
<dbReference type="PANTHER" id="PTHR45740">
    <property type="entry name" value="POLY [ADP-RIBOSE] POLYMERASE"/>
    <property type="match status" value="1"/>
</dbReference>
<keyword evidence="4" id="KW-1185">Reference proteome</keyword>
<dbReference type="AlphaFoldDB" id="A0A812T983"/>
<evidence type="ECO:0000259" key="2">
    <source>
        <dbReference type="Pfam" id="PF00644"/>
    </source>
</evidence>
<evidence type="ECO:0000313" key="4">
    <source>
        <dbReference type="Proteomes" id="UP000601435"/>
    </source>
</evidence>
<dbReference type="Proteomes" id="UP000601435">
    <property type="component" value="Unassembled WGS sequence"/>
</dbReference>
<keyword evidence="1" id="KW-0732">Signal</keyword>
<dbReference type="InterPro" id="IPR012317">
    <property type="entry name" value="Poly(ADP-ribose)pol_cat_dom"/>
</dbReference>
<protein>
    <submittedName>
        <fullName evidence="3">Parp14 protein</fullName>
    </submittedName>
</protein>
<dbReference type="GO" id="GO:0005634">
    <property type="term" value="C:nucleus"/>
    <property type="evidence" value="ECO:0007669"/>
    <property type="project" value="TreeGrafter"/>
</dbReference>
<proteinExistence type="predicted"/>
<dbReference type="EMBL" id="CAJNJA010023575">
    <property type="protein sequence ID" value="CAE7513094.1"/>
    <property type="molecule type" value="Genomic_DNA"/>
</dbReference>
<gene>
    <name evidence="3" type="primary">Parp14</name>
    <name evidence="3" type="ORF">SNEC2469_LOCUS14656</name>
</gene>
<evidence type="ECO:0000256" key="1">
    <source>
        <dbReference type="SAM" id="SignalP"/>
    </source>
</evidence>
<dbReference type="OrthoDB" id="9514740at2759"/>
<feature type="signal peptide" evidence="1">
    <location>
        <begin position="1"/>
        <end position="25"/>
    </location>
</feature>
<name>A0A812T983_9DINO</name>
<reference evidence="3" key="1">
    <citation type="submission" date="2021-02" db="EMBL/GenBank/DDBJ databases">
        <authorList>
            <person name="Dougan E. K."/>
            <person name="Rhodes N."/>
            <person name="Thang M."/>
            <person name="Chan C."/>
        </authorList>
    </citation>
    <scope>NUCLEOTIDE SEQUENCE</scope>
</reference>
<sequence>MVPSFTKSQFLFVLAVIVTDLCAQGADMSPSGTLTKLVEGLPYARSLSRIASQLLAAAARREGGSGPTPKEGVGLQEMCIDEAFCAAPAFVQVGSRKAAATFLLLAVIYAMNPMMGSGWAIYAASRRQVLLFNRWRAAAESKVQLSKRVLGLAESSVGWCGLGRAYMTMAGEERLSPERASAWPSDAREADWSNASLGVGCAMGNCETKEAIEAGVAEKETQLKEDYEKRMEALQRLDLQTRVPHVLIEIRSLGFVEMQGKNTGGIYERLNDWLAKNWSASETEIGLLLKASDDQACGCCGHYYTYGVGQVQDHHRLCDRSWTLGKMGEDGKVTGNPTYQARGTEGENNMGKLTVQLAKFMTNECGWTLQVCDSGNLGWEGEVREQQMKFKAPHPLNLIAPLVMIELRQVGYVEVNGTNSQDIFEKLNGFFTSKWKAKQLKADPNYCDLKFGTSAFKSRGSEGENNMGQRTMELVDFMVKECQWTMVTCNGGNYGRTGAKREQQLVFRNDEFIQHGADHLMVEIRSVGYIEINGLHDAGDTKDHLINFMVEQWKCKEYTKYMWEDSEKYCDLKYTCPENFFHKAWMDTDRVWDIPSLANNLGKRTLELASFLAPHGWALSLCNGGSVVPNPYTSPNSILREQQVKFTKSPEKAAAPLLLVEFRTQPYTDEPPKWHSYIEVVGADTGGVYAKLHDFITESMGGWEVTPTPPHCDKLYQFNGFELHASEVSEQARWEGCMKGESNIGQWTMRLCDYMVDQVCEWDLIVCNSDNLSSSFQHGSGDHKYYNNVVAREMQMVFRHRAGGRRVFMATTQVKELGRPPLEPPPYWSEKGCLDGTIGQKLVPGSSEELAWMQEILDKTFKDKVTRDRKDDQLADRYKAVQCIRSEHPGLWDRLAQRRRLVAERCQSSPNASDFFVTPKTLKACQGLDQRCTDHSLGNPSNQAYLLHGTNPTSAVAILSSSFTVNLAGKSAGTMFGPGVYLAESSTKADEYASDDVGGEYDGLYAVLVCRAVLGRSYVVENAGDFSEKVLSGDFEHVLGDREKAVGTFREFVFFHEDSIYPEYAVFYRREKDGKILPPSVRSRAPEMETMEGDDLAAVTV</sequence>
<dbReference type="GO" id="GO:0003950">
    <property type="term" value="F:NAD+ poly-ADP-ribosyltransferase activity"/>
    <property type="evidence" value="ECO:0007669"/>
    <property type="project" value="InterPro"/>
</dbReference>
<dbReference type="Pfam" id="PF00644">
    <property type="entry name" value="PARP"/>
    <property type="match status" value="1"/>
</dbReference>
<dbReference type="PANTHER" id="PTHR45740:SF2">
    <property type="entry name" value="POLY [ADP-RIBOSE] POLYMERASE"/>
    <property type="match status" value="1"/>
</dbReference>
<evidence type="ECO:0000313" key="3">
    <source>
        <dbReference type="EMBL" id="CAE7513094.1"/>
    </source>
</evidence>
<comment type="caution">
    <text evidence="3">The sequence shown here is derived from an EMBL/GenBank/DDBJ whole genome shotgun (WGS) entry which is preliminary data.</text>
</comment>
<dbReference type="InterPro" id="IPR051712">
    <property type="entry name" value="ARTD-AVP"/>
</dbReference>
<dbReference type="GO" id="GO:1990404">
    <property type="term" value="F:NAD+-protein mono-ADP-ribosyltransferase activity"/>
    <property type="evidence" value="ECO:0007669"/>
    <property type="project" value="TreeGrafter"/>
</dbReference>
<accession>A0A812T983</accession>
<dbReference type="Gene3D" id="3.90.228.10">
    <property type="match status" value="1"/>
</dbReference>
<dbReference type="SUPFAM" id="SSF56399">
    <property type="entry name" value="ADP-ribosylation"/>
    <property type="match status" value="1"/>
</dbReference>
<feature type="chain" id="PRO_5032844280" evidence="1">
    <location>
        <begin position="26"/>
        <end position="1101"/>
    </location>
</feature>
<feature type="domain" description="PARP catalytic" evidence="2">
    <location>
        <begin position="940"/>
        <end position="1026"/>
    </location>
</feature>